<reference evidence="1" key="1">
    <citation type="submission" date="2023-03" db="UniProtKB">
        <authorList>
            <consortium name="EnsemblPlants"/>
        </authorList>
    </citation>
    <scope>IDENTIFICATION</scope>
</reference>
<name>A0A9I9E7V7_CUCME</name>
<dbReference type="EnsemblPlants" id="MELO3C030029.2.1">
    <property type="protein sequence ID" value="MELO3C030029.2.1"/>
    <property type="gene ID" value="MELO3C030029.2"/>
</dbReference>
<sequence length="44" mass="5409">MKRAEAKREEYDIMRRKYDGSRGQMEQGVEKLRQMTRMIDQFLV</sequence>
<evidence type="ECO:0000313" key="1">
    <source>
        <dbReference type="EnsemblPlants" id="MELO3C030029.2.1"/>
    </source>
</evidence>
<accession>A0A9I9E7V7</accession>
<protein>
    <submittedName>
        <fullName evidence="1">Uncharacterized protein</fullName>
    </submittedName>
</protein>
<dbReference type="Gramene" id="MELO3C030029.2.1">
    <property type="protein sequence ID" value="MELO3C030029.2.1"/>
    <property type="gene ID" value="MELO3C030029.2"/>
</dbReference>
<proteinExistence type="predicted"/>
<organism evidence="1">
    <name type="scientific">Cucumis melo</name>
    <name type="common">Muskmelon</name>
    <dbReference type="NCBI Taxonomy" id="3656"/>
    <lineage>
        <taxon>Eukaryota</taxon>
        <taxon>Viridiplantae</taxon>
        <taxon>Streptophyta</taxon>
        <taxon>Embryophyta</taxon>
        <taxon>Tracheophyta</taxon>
        <taxon>Spermatophyta</taxon>
        <taxon>Magnoliopsida</taxon>
        <taxon>eudicotyledons</taxon>
        <taxon>Gunneridae</taxon>
        <taxon>Pentapetalae</taxon>
        <taxon>rosids</taxon>
        <taxon>fabids</taxon>
        <taxon>Cucurbitales</taxon>
        <taxon>Cucurbitaceae</taxon>
        <taxon>Benincaseae</taxon>
        <taxon>Cucumis</taxon>
    </lineage>
</organism>
<dbReference type="AlphaFoldDB" id="A0A9I9E7V7"/>